<feature type="region of interest" description="Disordered" evidence="7">
    <location>
        <begin position="130"/>
        <end position="185"/>
    </location>
</feature>
<comment type="similarity">
    <text evidence="2">Belongs to the DoxX family.</text>
</comment>
<accession>A0A6I4U6Y0</accession>
<evidence type="ECO:0000256" key="8">
    <source>
        <dbReference type="SAM" id="Phobius"/>
    </source>
</evidence>
<evidence type="ECO:0000256" key="3">
    <source>
        <dbReference type="ARBA" id="ARBA00022475"/>
    </source>
</evidence>
<dbReference type="Proteomes" id="UP000429229">
    <property type="component" value="Unassembled WGS sequence"/>
</dbReference>
<keyword evidence="10" id="KW-1185">Reference proteome</keyword>
<gene>
    <name evidence="9" type="ORF">GRI68_13430</name>
</gene>
<evidence type="ECO:0000313" key="10">
    <source>
        <dbReference type="Proteomes" id="UP000429229"/>
    </source>
</evidence>
<feature type="transmembrane region" description="Helical" evidence="8">
    <location>
        <begin position="67"/>
        <end position="84"/>
    </location>
</feature>
<dbReference type="Pfam" id="PF07681">
    <property type="entry name" value="DoxX"/>
    <property type="match status" value="1"/>
</dbReference>
<dbReference type="PANTHER" id="PTHR33452:SF1">
    <property type="entry name" value="INNER MEMBRANE PROTEIN YPHA-RELATED"/>
    <property type="match status" value="1"/>
</dbReference>
<feature type="transmembrane region" description="Helical" evidence="8">
    <location>
        <begin position="96"/>
        <end position="116"/>
    </location>
</feature>
<dbReference type="OrthoDB" id="9810206at2"/>
<name>A0A6I4U6Y0_9SPHN</name>
<sequence length="185" mass="19545">MATIAAILGRILIAILFVVAGANQIMDPERAGADFLSAGLDPSLVIPAAVIQIVAGLALALGFATRIASLVLFVFTALTILFFHRDFNDPAQVDLLWLNLAVAGGLLLTFAYGHLVGSWKTVRARREGEVEANEARAETHQAELDKARAEGRAEGLAEAARGRDDTDVVVERPVVDTDGDGKAGT</sequence>
<comment type="caution">
    <text evidence="9">The sequence shown here is derived from an EMBL/GenBank/DDBJ whole genome shotgun (WGS) entry which is preliminary data.</text>
</comment>
<evidence type="ECO:0000313" key="9">
    <source>
        <dbReference type="EMBL" id="MXP11184.1"/>
    </source>
</evidence>
<evidence type="ECO:0000256" key="5">
    <source>
        <dbReference type="ARBA" id="ARBA00022989"/>
    </source>
</evidence>
<dbReference type="RefSeq" id="WP_160617742.1">
    <property type="nucleotide sequence ID" value="NZ_WTYR01000001.1"/>
</dbReference>
<keyword evidence="3" id="KW-1003">Cell membrane</keyword>
<proteinExistence type="inferred from homology"/>
<evidence type="ECO:0000256" key="6">
    <source>
        <dbReference type="ARBA" id="ARBA00023136"/>
    </source>
</evidence>
<feature type="transmembrane region" description="Helical" evidence="8">
    <location>
        <begin position="45"/>
        <end position="62"/>
    </location>
</feature>
<keyword evidence="4 8" id="KW-0812">Transmembrane</keyword>
<dbReference type="AlphaFoldDB" id="A0A6I4U6Y0"/>
<dbReference type="InterPro" id="IPR032808">
    <property type="entry name" value="DoxX"/>
</dbReference>
<keyword evidence="6 8" id="KW-0472">Membrane</keyword>
<dbReference type="GO" id="GO:0005886">
    <property type="term" value="C:plasma membrane"/>
    <property type="evidence" value="ECO:0007669"/>
    <property type="project" value="UniProtKB-SubCell"/>
</dbReference>
<comment type="subcellular location">
    <subcellularLocation>
        <location evidence="1">Cell membrane</location>
        <topology evidence="1">Multi-pass membrane protein</topology>
    </subcellularLocation>
</comment>
<dbReference type="PANTHER" id="PTHR33452">
    <property type="entry name" value="OXIDOREDUCTASE CATD-RELATED"/>
    <property type="match status" value="1"/>
</dbReference>
<reference evidence="9 10" key="1">
    <citation type="submission" date="2019-12" db="EMBL/GenBank/DDBJ databases">
        <title>Genomic-based taxomic classification of the family Erythrobacteraceae.</title>
        <authorList>
            <person name="Xu L."/>
        </authorList>
    </citation>
    <scope>NUCLEOTIDE SEQUENCE [LARGE SCALE GENOMIC DNA]</scope>
    <source>
        <strain evidence="9 10">LMG 29519</strain>
    </source>
</reference>
<keyword evidence="5 8" id="KW-1133">Transmembrane helix</keyword>
<evidence type="ECO:0000256" key="4">
    <source>
        <dbReference type="ARBA" id="ARBA00022692"/>
    </source>
</evidence>
<evidence type="ECO:0000256" key="1">
    <source>
        <dbReference type="ARBA" id="ARBA00004651"/>
    </source>
</evidence>
<organism evidence="9 10">
    <name type="scientific">Alteriqipengyuania halimionae</name>
    <dbReference type="NCBI Taxonomy" id="1926630"/>
    <lineage>
        <taxon>Bacteria</taxon>
        <taxon>Pseudomonadati</taxon>
        <taxon>Pseudomonadota</taxon>
        <taxon>Alphaproteobacteria</taxon>
        <taxon>Sphingomonadales</taxon>
        <taxon>Erythrobacteraceae</taxon>
        <taxon>Alteriqipengyuania</taxon>
    </lineage>
</organism>
<dbReference type="EMBL" id="WTYR01000001">
    <property type="protein sequence ID" value="MXP11184.1"/>
    <property type="molecule type" value="Genomic_DNA"/>
</dbReference>
<evidence type="ECO:0000256" key="2">
    <source>
        <dbReference type="ARBA" id="ARBA00006679"/>
    </source>
</evidence>
<protein>
    <submittedName>
        <fullName evidence="9">DoxX family membrane protein</fullName>
    </submittedName>
</protein>
<evidence type="ECO:0000256" key="7">
    <source>
        <dbReference type="SAM" id="MobiDB-lite"/>
    </source>
</evidence>
<dbReference type="InterPro" id="IPR051907">
    <property type="entry name" value="DoxX-like_oxidoreductase"/>
</dbReference>